<dbReference type="EMBL" id="GAIX01009415">
    <property type="protein sequence ID" value="JAA83145.1"/>
    <property type="molecule type" value="Transcribed_RNA"/>
</dbReference>
<evidence type="ECO:0000256" key="1">
    <source>
        <dbReference type="SAM" id="Phobius"/>
    </source>
</evidence>
<name>S4P8M5_9NEOP</name>
<keyword evidence="1" id="KW-0812">Transmembrane</keyword>
<reference evidence="2" key="1">
    <citation type="journal article" date="2013" name="BMC Genomics">
        <title>Unscrambling butterfly oogenesis.</title>
        <authorList>
            <person name="Carter J.M."/>
            <person name="Baker S.C."/>
            <person name="Pink R."/>
            <person name="Carter D.R."/>
            <person name="Collins A."/>
            <person name="Tomlin J."/>
            <person name="Gibbs M."/>
            <person name="Breuker C.J."/>
        </authorList>
    </citation>
    <scope>NUCLEOTIDE SEQUENCE</scope>
    <source>
        <tissue evidence="2">Ovary</tissue>
    </source>
</reference>
<sequence>MIYFQKIYTKSQKPTLVTYIIIITLISVGNCPGAMTLRAVYVRRDHSNHHMNLAMTSSEPFVPTVVRILFYLRNS</sequence>
<organism evidence="2">
    <name type="scientific">Pararge aegeria</name>
    <name type="common">speckled wood butterfly</name>
    <dbReference type="NCBI Taxonomy" id="116150"/>
    <lineage>
        <taxon>Eukaryota</taxon>
        <taxon>Metazoa</taxon>
        <taxon>Ecdysozoa</taxon>
        <taxon>Arthropoda</taxon>
        <taxon>Hexapoda</taxon>
        <taxon>Insecta</taxon>
        <taxon>Pterygota</taxon>
        <taxon>Neoptera</taxon>
        <taxon>Endopterygota</taxon>
        <taxon>Lepidoptera</taxon>
        <taxon>Glossata</taxon>
        <taxon>Ditrysia</taxon>
        <taxon>Papilionoidea</taxon>
        <taxon>Nymphalidae</taxon>
        <taxon>Satyrinae</taxon>
        <taxon>Satyrini</taxon>
        <taxon>Parargina</taxon>
        <taxon>Pararge</taxon>
    </lineage>
</organism>
<keyword evidence="1" id="KW-1133">Transmembrane helix</keyword>
<feature type="transmembrane region" description="Helical" evidence="1">
    <location>
        <begin position="16"/>
        <end position="41"/>
    </location>
</feature>
<dbReference type="AlphaFoldDB" id="S4P8M5"/>
<proteinExistence type="predicted"/>
<protein>
    <submittedName>
        <fullName evidence="2">Uncharacterized protein</fullName>
    </submittedName>
</protein>
<keyword evidence="1" id="KW-0472">Membrane</keyword>
<accession>S4P8M5</accession>
<evidence type="ECO:0000313" key="2">
    <source>
        <dbReference type="EMBL" id="JAA83145.1"/>
    </source>
</evidence>
<reference evidence="2" key="2">
    <citation type="submission" date="2013-05" db="EMBL/GenBank/DDBJ databases">
        <authorList>
            <person name="Carter J.-M."/>
            <person name="Baker S.C."/>
            <person name="Pink R."/>
            <person name="Carter D.R.F."/>
            <person name="Collins A."/>
            <person name="Tomlin J."/>
            <person name="Gibbs M."/>
            <person name="Breuker C.J."/>
        </authorList>
    </citation>
    <scope>NUCLEOTIDE SEQUENCE</scope>
    <source>
        <tissue evidence="2">Ovary</tissue>
    </source>
</reference>